<proteinExistence type="predicted"/>
<feature type="region of interest" description="Disordered" evidence="1">
    <location>
        <begin position="332"/>
        <end position="372"/>
    </location>
</feature>
<dbReference type="RefSeq" id="WP_285191162.1">
    <property type="nucleotide sequence ID" value="NZ_CP126981.1"/>
</dbReference>
<keyword evidence="3" id="KW-1185">Reference proteome</keyword>
<dbReference type="EMBL" id="CP126981">
    <property type="protein sequence ID" value="WIM90392.1"/>
    <property type="molecule type" value="Genomic_DNA"/>
</dbReference>
<dbReference type="InterPro" id="IPR003673">
    <property type="entry name" value="CoA-Trfase_fam_III"/>
</dbReference>
<name>A0ABY8W3S4_9MYCO</name>
<dbReference type="Pfam" id="PF02515">
    <property type="entry name" value="CoA_transf_3"/>
    <property type="match status" value="1"/>
</dbReference>
<dbReference type="PANTHER" id="PTHR48228">
    <property type="entry name" value="SUCCINYL-COA--D-CITRAMALATE COA-TRANSFERASE"/>
    <property type="match status" value="1"/>
</dbReference>
<dbReference type="InterPro" id="IPR023606">
    <property type="entry name" value="CoA-Trfase_III_dom_1_sf"/>
</dbReference>
<protein>
    <submittedName>
        <fullName evidence="2">CaiB/BaiF CoA-transferase family protein</fullName>
    </submittedName>
</protein>
<evidence type="ECO:0000313" key="3">
    <source>
        <dbReference type="Proteomes" id="UP001236585"/>
    </source>
</evidence>
<reference evidence="2 3" key="1">
    <citation type="journal article" date="2023" name="Microbiol. Resour. Announc.">
        <title>Complete Genome Sequence of Mycobacterium wuenschmanii, a novel Nontuberculous Mycobacterium Isolated from a captive population of Amazon Milk Frogs.</title>
        <authorList>
            <person name="Hicks J."/>
            <person name="Zeineldin M."/>
            <person name="Ward H."/>
            <person name="Wuenschmann A."/>
            <person name="Camp P."/>
            <person name="Farrell D."/>
            <person name="Lehman K."/>
            <person name="Thacker T."/>
            <person name="Cuthbert E."/>
        </authorList>
    </citation>
    <scope>NUCLEOTIDE SEQUENCE [LARGE SCALE GENOMIC DNA]</scope>
    <source>
        <strain evidence="2 3">Wuenschmanii</strain>
    </source>
</reference>
<organism evidence="2 3">
    <name type="scientific">Candidatus Mycobacterium wuenschmannii</name>
    <dbReference type="NCBI Taxonomy" id="3027808"/>
    <lineage>
        <taxon>Bacteria</taxon>
        <taxon>Bacillati</taxon>
        <taxon>Actinomycetota</taxon>
        <taxon>Actinomycetes</taxon>
        <taxon>Mycobacteriales</taxon>
        <taxon>Mycobacteriaceae</taxon>
        <taxon>Mycobacterium</taxon>
    </lineage>
</organism>
<accession>A0ABY8W3S4</accession>
<dbReference type="Gene3D" id="3.30.1540.10">
    <property type="entry name" value="formyl-coa transferase, domain 3"/>
    <property type="match status" value="1"/>
</dbReference>
<dbReference type="Gene3D" id="3.40.50.10540">
    <property type="entry name" value="Crotonobetainyl-coa:carnitine coa-transferase, domain 1"/>
    <property type="match status" value="1"/>
</dbReference>
<dbReference type="InterPro" id="IPR044855">
    <property type="entry name" value="CoA-Trfase_III_dom3_sf"/>
</dbReference>
<dbReference type="PANTHER" id="PTHR48228:SF5">
    <property type="entry name" value="ALPHA-METHYLACYL-COA RACEMASE"/>
    <property type="match status" value="1"/>
</dbReference>
<evidence type="ECO:0000256" key="1">
    <source>
        <dbReference type="SAM" id="MobiDB-lite"/>
    </source>
</evidence>
<dbReference type="InterPro" id="IPR050509">
    <property type="entry name" value="CoA-transferase_III"/>
</dbReference>
<evidence type="ECO:0000313" key="2">
    <source>
        <dbReference type="EMBL" id="WIM90392.1"/>
    </source>
</evidence>
<gene>
    <name evidence="2" type="ORF">PT015_18065</name>
</gene>
<dbReference type="Proteomes" id="UP001236585">
    <property type="component" value="Chromosome"/>
</dbReference>
<sequence length="372" mass="39884">MPMGPLQGVRVVEMAGLAPAPFGCMVLADLGAEVLRIERGGPGGEGLIPPDGPLDRGKQSLSLNVKDPADLATLHRVVAQADVFVEGFRPGVAERLGIGPDELIARNPRLIYGRMTGWGQDGPLAPTAGHDINYIAVAGTLDLIGRAGERPLPPGNIIGDFAGGGMLLALGVIAALYERAQSGRGQVIDAAMLDGSALYTAFMHGLHDVGLWNEPRGENMLDGAAPFYDTYECADGLFVAVGCVELPFFMQMLALLGIDDPELPFQLDKTGWTELRDAIGTRFKERTRDEWAELFAESDACVTPVLSPWEAHEHPHNQARSTFVEVDGLRQPAPAPRFSRTPLPVPRPHAKDDNSARELLSAWGVEPAHSGR</sequence>
<dbReference type="SUPFAM" id="SSF89796">
    <property type="entry name" value="CoA-transferase family III (CaiB/BaiF)"/>
    <property type="match status" value="1"/>
</dbReference>